<evidence type="ECO:0000313" key="4">
    <source>
        <dbReference type="Proteomes" id="UP000708347"/>
    </source>
</evidence>
<feature type="compositionally biased region" description="Low complexity" evidence="1">
    <location>
        <begin position="83"/>
        <end position="98"/>
    </location>
</feature>
<gene>
    <name evidence="3" type="ORF">FEG63_21620</name>
</gene>
<evidence type="ECO:0000256" key="1">
    <source>
        <dbReference type="SAM" id="MobiDB-lite"/>
    </source>
</evidence>
<keyword evidence="4" id="KW-1185">Reference proteome</keyword>
<feature type="transmembrane region" description="Helical" evidence="2">
    <location>
        <begin position="49"/>
        <end position="69"/>
    </location>
</feature>
<feature type="compositionally biased region" description="Pro residues" evidence="1">
    <location>
        <begin position="15"/>
        <end position="29"/>
    </location>
</feature>
<comment type="caution">
    <text evidence="3">The sequence shown here is derived from an EMBL/GenBank/DDBJ whole genome shotgun (WGS) entry which is preliminary data.</text>
</comment>
<name>A0ABX2K7F6_9MYCO</name>
<dbReference type="EMBL" id="VBSB01000014">
    <property type="protein sequence ID" value="NTY62145.1"/>
    <property type="molecule type" value="Genomic_DNA"/>
</dbReference>
<proteinExistence type="predicted"/>
<evidence type="ECO:0000313" key="3">
    <source>
        <dbReference type="EMBL" id="NTY62145.1"/>
    </source>
</evidence>
<keyword evidence="2" id="KW-0472">Membrane</keyword>
<keyword evidence="2" id="KW-0812">Transmembrane</keyword>
<reference evidence="3 4" key="1">
    <citation type="submission" date="2019-05" db="EMBL/GenBank/DDBJ databases">
        <title>Mycolicibacterium sphagni ENV482 genome assembly.</title>
        <authorList>
            <person name="Chen W."/>
            <person name="Faulkner N.W."/>
            <person name="Hyman M.R."/>
        </authorList>
    </citation>
    <scope>NUCLEOTIDE SEQUENCE [LARGE SCALE GENOMIC DNA]</scope>
    <source>
        <strain evidence="3 4">ENV482</strain>
    </source>
</reference>
<organism evidence="3 4">
    <name type="scientific">Mycolicibacterium sphagni</name>
    <dbReference type="NCBI Taxonomy" id="1786"/>
    <lineage>
        <taxon>Bacteria</taxon>
        <taxon>Bacillati</taxon>
        <taxon>Actinomycetota</taxon>
        <taxon>Actinomycetes</taxon>
        <taxon>Mycobacteriales</taxon>
        <taxon>Mycobacteriaceae</taxon>
        <taxon>Mycolicibacterium</taxon>
    </lineage>
</organism>
<dbReference type="Proteomes" id="UP000708347">
    <property type="component" value="Unassembled WGS sequence"/>
</dbReference>
<accession>A0ABX2K7F6</accession>
<evidence type="ECO:0000256" key="2">
    <source>
        <dbReference type="SAM" id="Phobius"/>
    </source>
</evidence>
<feature type="region of interest" description="Disordered" evidence="1">
    <location>
        <begin position="1"/>
        <end position="43"/>
    </location>
</feature>
<sequence length="215" mass="21989">MTDQMWARGATAPVTLPPAPAPPAPPTYFPPTAEGGRPGRGPRRRFPRWIAGIVVLIAVAAAGIGGWALRGATDTDPVPPAAPAAAPSVPSSGSGLSPEQAKAQTCGAYKTLGTQWSSAYQKWLTALPQPWSWNDPVVKTATAEFDATATSVASQLAQLTAPNAPMDVTNAVRDVRLQIVDLAASHGQTGTGAETDAKLDAVDAAMATANKACGL</sequence>
<feature type="region of interest" description="Disordered" evidence="1">
    <location>
        <begin position="76"/>
        <end position="99"/>
    </location>
</feature>
<keyword evidence="2" id="KW-1133">Transmembrane helix</keyword>
<protein>
    <submittedName>
        <fullName evidence="3">Uncharacterized protein</fullName>
    </submittedName>
</protein>